<organism evidence="1 2">
    <name type="scientific">Camellia lanceoleosa</name>
    <dbReference type="NCBI Taxonomy" id="1840588"/>
    <lineage>
        <taxon>Eukaryota</taxon>
        <taxon>Viridiplantae</taxon>
        <taxon>Streptophyta</taxon>
        <taxon>Embryophyta</taxon>
        <taxon>Tracheophyta</taxon>
        <taxon>Spermatophyta</taxon>
        <taxon>Magnoliopsida</taxon>
        <taxon>eudicotyledons</taxon>
        <taxon>Gunneridae</taxon>
        <taxon>Pentapetalae</taxon>
        <taxon>asterids</taxon>
        <taxon>Ericales</taxon>
        <taxon>Theaceae</taxon>
        <taxon>Camellia</taxon>
    </lineage>
</organism>
<comment type="caution">
    <text evidence="1">The sequence shown here is derived from an EMBL/GenBank/DDBJ whole genome shotgun (WGS) entry which is preliminary data.</text>
</comment>
<evidence type="ECO:0000313" key="1">
    <source>
        <dbReference type="EMBL" id="KAI8002597.1"/>
    </source>
</evidence>
<gene>
    <name evidence="1" type="ORF">LOK49_LG08G02851</name>
</gene>
<protein>
    <submittedName>
        <fullName evidence="1">Uncharacterized protein</fullName>
    </submittedName>
</protein>
<sequence>MDCWEIVNGGGQNILQIAMKNGKKRAIKFIFQNFPLSSLINHKDIDENTPLHLLTASDFYEAGLVKYPKADTMAYNDASLTPLDVVRTKSVEPWVRMPTLPI</sequence>
<evidence type="ECO:0000313" key="2">
    <source>
        <dbReference type="Proteomes" id="UP001060215"/>
    </source>
</evidence>
<reference evidence="1 2" key="1">
    <citation type="journal article" date="2022" name="Plant J.">
        <title>Chromosome-level genome of Camellia lanceoleosa provides a valuable resource for understanding genome evolution and self-incompatibility.</title>
        <authorList>
            <person name="Gong W."/>
            <person name="Xiao S."/>
            <person name="Wang L."/>
            <person name="Liao Z."/>
            <person name="Chang Y."/>
            <person name="Mo W."/>
            <person name="Hu G."/>
            <person name="Li W."/>
            <person name="Zhao G."/>
            <person name="Zhu H."/>
            <person name="Hu X."/>
            <person name="Ji K."/>
            <person name="Xiang X."/>
            <person name="Song Q."/>
            <person name="Yuan D."/>
            <person name="Jin S."/>
            <person name="Zhang L."/>
        </authorList>
    </citation>
    <scope>NUCLEOTIDE SEQUENCE [LARGE SCALE GENOMIC DNA]</scope>
    <source>
        <strain evidence="1">SQ_2022a</strain>
    </source>
</reference>
<dbReference type="Proteomes" id="UP001060215">
    <property type="component" value="Chromosome 9"/>
</dbReference>
<keyword evidence="2" id="KW-1185">Reference proteome</keyword>
<name>A0ACC0GN40_9ERIC</name>
<dbReference type="EMBL" id="CM045766">
    <property type="protein sequence ID" value="KAI8002597.1"/>
    <property type="molecule type" value="Genomic_DNA"/>
</dbReference>
<proteinExistence type="predicted"/>
<accession>A0ACC0GN40</accession>